<dbReference type="Pfam" id="PF04134">
    <property type="entry name" value="DCC1-like"/>
    <property type="match status" value="1"/>
</dbReference>
<evidence type="ECO:0000313" key="1">
    <source>
        <dbReference type="EMBL" id="RKL69313.1"/>
    </source>
</evidence>
<protein>
    <submittedName>
        <fullName evidence="1">Thiol-disulfide oxidoreductase</fullName>
    </submittedName>
</protein>
<organism evidence="1 2">
    <name type="scientific">Salipaludibacillus neizhouensis</name>
    <dbReference type="NCBI Taxonomy" id="885475"/>
    <lineage>
        <taxon>Bacteria</taxon>
        <taxon>Bacillati</taxon>
        <taxon>Bacillota</taxon>
        <taxon>Bacilli</taxon>
        <taxon>Bacillales</taxon>
        <taxon>Bacillaceae</taxon>
    </lineage>
</organism>
<name>A0A3A9KIA7_9BACI</name>
<sequence length="132" mass="15304">MNHVILFDGVCNVCSSSVQFIMKRDLKGTFKFASLQSKIGQELVESYNISKDLDSLILIENNGLIYDKSTAALRVGMRLKGGWTLLRILLVIPSILRDFFYNRFAANRYKWFGKKNECMIPTLEQRERFLDK</sequence>
<keyword evidence="2" id="KW-1185">Reference proteome</keyword>
<dbReference type="GO" id="GO:0015035">
    <property type="term" value="F:protein-disulfide reductase activity"/>
    <property type="evidence" value="ECO:0007669"/>
    <property type="project" value="InterPro"/>
</dbReference>
<dbReference type="EMBL" id="PDOE01000001">
    <property type="protein sequence ID" value="RKL69313.1"/>
    <property type="molecule type" value="Genomic_DNA"/>
</dbReference>
<proteinExistence type="predicted"/>
<dbReference type="OrthoDB" id="9785438at2"/>
<accession>A0A3A9KIA7</accession>
<dbReference type="PANTHER" id="PTHR33639:SF2">
    <property type="entry name" value="DUF393 DOMAIN-CONTAINING PROTEIN"/>
    <property type="match status" value="1"/>
</dbReference>
<dbReference type="RefSeq" id="WP_110936047.1">
    <property type="nucleotide sequence ID" value="NZ_KZ614146.1"/>
</dbReference>
<evidence type="ECO:0000313" key="2">
    <source>
        <dbReference type="Proteomes" id="UP000281498"/>
    </source>
</evidence>
<dbReference type="PANTHER" id="PTHR33639">
    <property type="entry name" value="THIOL-DISULFIDE OXIDOREDUCTASE DCC"/>
    <property type="match status" value="1"/>
</dbReference>
<gene>
    <name evidence="1" type="ORF">CR203_04610</name>
</gene>
<dbReference type="AlphaFoldDB" id="A0A3A9KIA7"/>
<reference evidence="1 2" key="1">
    <citation type="submission" date="2017-10" db="EMBL/GenBank/DDBJ databases">
        <title>Bacillus sp. nov., a halophilic bacterium isolated from a Keqin Lake.</title>
        <authorList>
            <person name="Wang H."/>
        </authorList>
    </citation>
    <scope>NUCLEOTIDE SEQUENCE [LARGE SCALE GENOMIC DNA]</scope>
    <source>
        <strain evidence="1 2">KCTC 13187</strain>
    </source>
</reference>
<comment type="caution">
    <text evidence="1">The sequence shown here is derived from an EMBL/GenBank/DDBJ whole genome shotgun (WGS) entry which is preliminary data.</text>
</comment>
<dbReference type="Proteomes" id="UP000281498">
    <property type="component" value="Unassembled WGS sequence"/>
</dbReference>
<dbReference type="InterPro" id="IPR052927">
    <property type="entry name" value="DCC_oxidoreductase"/>
</dbReference>
<dbReference type="InterPro" id="IPR007263">
    <property type="entry name" value="DCC1-like"/>
</dbReference>